<accession>A0A5E4WAH0</accession>
<sequence>MGISVLKSGRNADQITVDSEGVRAVVVGILADIEKRGDVAVREYSQKFDTWAPESFRLTHDEIATCVRSLSAGQLDDIRFAQAQVRNFAQAQREALVDIEVETMPGVILGHKNLPVDSVGCYVPGGKFPLVASAHMGVVTAKVAGVSRILAASPPVQGRPNPAVVAAMHLGGADEIYSFGGVQAVAAMALGTQTIDPVSMLVGPGNAFVAEAKRQLFGKVGIDLIAGPSETLVIADDSVDGELCATDLLGQAEHGFNTPAILLTNSMQLAVDTMREIERLLEILPTANTAGVSWRDYGQVIVTDTIDEMVSEADRIASEHVQVMTRDPDYFLRHMKHYGALFLGPRTNVAYGDKVIGTNHTLPTGKAARYTGGLWVGKFIKTCTYQKVLTDEASAAIGAYCSRLCDLEGMVAHGEQANIRVRRYGHREVAYGTPVAR</sequence>
<evidence type="ECO:0000256" key="6">
    <source>
        <dbReference type="PIRNR" id="PIRNR000099"/>
    </source>
</evidence>
<dbReference type="FunFam" id="3.40.50.1980:FF:000001">
    <property type="entry name" value="Histidinol dehydrogenase"/>
    <property type="match status" value="1"/>
</dbReference>
<dbReference type="GO" id="GO:0051287">
    <property type="term" value="F:NAD binding"/>
    <property type="evidence" value="ECO:0007669"/>
    <property type="project" value="InterPro"/>
</dbReference>
<feature type="binding site" evidence="8">
    <location>
        <position position="183"/>
    </location>
    <ligand>
        <name>NAD(+)</name>
        <dbReference type="ChEBI" id="CHEBI:57540"/>
    </ligand>
</feature>
<dbReference type="Pfam" id="PF00815">
    <property type="entry name" value="Histidinol_dh"/>
    <property type="match status" value="1"/>
</dbReference>
<dbReference type="InterPro" id="IPR001692">
    <property type="entry name" value="Histidinol_DH_CS"/>
</dbReference>
<evidence type="ECO:0000256" key="3">
    <source>
        <dbReference type="ARBA" id="ARBA00022833"/>
    </source>
</evidence>
<evidence type="ECO:0000313" key="13">
    <source>
        <dbReference type="Proteomes" id="UP000406256"/>
    </source>
</evidence>
<feature type="active site" description="Proton acceptor" evidence="7">
    <location>
        <position position="319"/>
    </location>
</feature>
<organism evidence="12 13">
    <name type="scientific">Pandoraea anhela</name>
    <dbReference type="NCBI Taxonomy" id="2508295"/>
    <lineage>
        <taxon>Bacteria</taxon>
        <taxon>Pseudomonadati</taxon>
        <taxon>Pseudomonadota</taxon>
        <taxon>Betaproteobacteria</taxon>
        <taxon>Burkholderiales</taxon>
        <taxon>Burkholderiaceae</taxon>
        <taxon>Pandoraea</taxon>
    </lineage>
</organism>
<feature type="binding site" evidence="10">
    <location>
        <position position="353"/>
    </location>
    <ligand>
        <name>Zn(2+)</name>
        <dbReference type="ChEBI" id="CHEBI:29105"/>
    </ligand>
</feature>
<proteinExistence type="inferred from homology"/>
<dbReference type="Gene3D" id="3.40.50.1980">
    <property type="entry name" value="Nitrogenase molybdenum iron protein domain"/>
    <property type="match status" value="2"/>
</dbReference>
<feature type="binding site" evidence="9">
    <location>
        <position position="320"/>
    </location>
    <ligand>
        <name>substrate</name>
    </ligand>
</feature>
<dbReference type="InterPro" id="IPR012131">
    <property type="entry name" value="Hstdl_DH"/>
</dbReference>
<dbReference type="NCBIfam" id="TIGR00069">
    <property type="entry name" value="hisD"/>
    <property type="match status" value="1"/>
</dbReference>
<keyword evidence="3 10" id="KW-0862">Zinc</keyword>
<comment type="similarity">
    <text evidence="1 6 11">Belongs to the histidinol dehydrogenase family.</text>
</comment>
<feature type="binding site" evidence="10">
    <location>
        <position position="251"/>
    </location>
    <ligand>
        <name>Zn(2+)</name>
        <dbReference type="ChEBI" id="CHEBI:29105"/>
    </ligand>
</feature>
<feature type="binding site" evidence="10">
    <location>
        <position position="413"/>
    </location>
    <ligand>
        <name>Zn(2+)</name>
        <dbReference type="ChEBI" id="CHEBI:29105"/>
    </ligand>
</feature>
<evidence type="ECO:0000256" key="1">
    <source>
        <dbReference type="ARBA" id="ARBA00010178"/>
    </source>
</evidence>
<dbReference type="OrthoDB" id="9805269at2"/>
<dbReference type="Gene3D" id="1.20.5.1300">
    <property type="match status" value="1"/>
</dbReference>
<keyword evidence="13" id="KW-1185">Reference proteome</keyword>
<evidence type="ECO:0000256" key="9">
    <source>
        <dbReference type="PIRSR" id="PIRSR000099-3"/>
    </source>
</evidence>
<dbReference type="SUPFAM" id="SSF53720">
    <property type="entry name" value="ALDH-like"/>
    <property type="match status" value="1"/>
</dbReference>
<feature type="binding site" evidence="9">
    <location>
        <position position="413"/>
    </location>
    <ligand>
        <name>substrate</name>
    </ligand>
</feature>
<evidence type="ECO:0000256" key="5">
    <source>
        <dbReference type="ARBA" id="ARBA00023102"/>
    </source>
</evidence>
<feature type="binding site" evidence="8">
    <location>
        <position position="206"/>
    </location>
    <ligand>
        <name>NAD(+)</name>
        <dbReference type="ChEBI" id="CHEBI:57540"/>
    </ligand>
</feature>
<name>A0A5E4WAH0_9BURK</name>
<protein>
    <submittedName>
        <fullName evidence="12">Histidinal dehydrogenase</fullName>
        <ecNumber evidence="12">1.1.1.23</ecNumber>
    </submittedName>
</protein>
<dbReference type="AlphaFoldDB" id="A0A5E4WAH0"/>
<feature type="binding site" evidence="9">
    <location>
        <position position="251"/>
    </location>
    <ligand>
        <name>substrate</name>
    </ligand>
</feature>
<dbReference type="PANTHER" id="PTHR21256">
    <property type="entry name" value="HISTIDINOL DEHYDROGENASE HDH"/>
    <property type="match status" value="1"/>
</dbReference>
<dbReference type="PROSITE" id="PS00611">
    <property type="entry name" value="HISOL_DEHYDROGENASE"/>
    <property type="match status" value="1"/>
</dbReference>
<feature type="binding site" evidence="9">
    <location>
        <position position="353"/>
    </location>
    <ligand>
        <name>substrate</name>
    </ligand>
</feature>
<dbReference type="PANTHER" id="PTHR21256:SF14">
    <property type="entry name" value="HISTIDINOL DEHYDROGENASE"/>
    <property type="match status" value="1"/>
</dbReference>
<dbReference type="EMBL" id="CABPSB010000011">
    <property type="protein sequence ID" value="VVE22027.1"/>
    <property type="molecule type" value="Genomic_DNA"/>
</dbReference>
<feature type="binding site" evidence="9">
    <location>
        <position position="408"/>
    </location>
    <ligand>
        <name>substrate</name>
    </ligand>
</feature>
<reference evidence="12 13" key="1">
    <citation type="submission" date="2019-08" db="EMBL/GenBank/DDBJ databases">
        <authorList>
            <person name="Peeters C."/>
        </authorList>
    </citation>
    <scope>NUCLEOTIDE SEQUENCE [LARGE SCALE GENOMIC DNA]</scope>
    <source>
        <strain evidence="12 13">LMG 31108</strain>
    </source>
</reference>
<feature type="binding site" evidence="10">
    <location>
        <position position="254"/>
    </location>
    <ligand>
        <name>Zn(2+)</name>
        <dbReference type="ChEBI" id="CHEBI:29105"/>
    </ligand>
</feature>
<keyword evidence="8" id="KW-0520">NAD</keyword>
<dbReference type="GO" id="GO:0046872">
    <property type="term" value="F:metal ion binding"/>
    <property type="evidence" value="ECO:0007669"/>
    <property type="project" value="UniProtKB-KW"/>
</dbReference>
<evidence type="ECO:0000256" key="4">
    <source>
        <dbReference type="ARBA" id="ARBA00023002"/>
    </source>
</evidence>
<dbReference type="InterPro" id="IPR016161">
    <property type="entry name" value="Ald_DH/histidinol_DH"/>
</dbReference>
<dbReference type="Proteomes" id="UP000406256">
    <property type="component" value="Unassembled WGS sequence"/>
</dbReference>
<dbReference type="InterPro" id="IPR022695">
    <property type="entry name" value="Histidinol_DH_monofunct"/>
</dbReference>
<evidence type="ECO:0000256" key="10">
    <source>
        <dbReference type="PIRSR" id="PIRSR000099-4"/>
    </source>
</evidence>
<keyword evidence="2 10" id="KW-0479">Metal-binding</keyword>
<evidence type="ECO:0000256" key="8">
    <source>
        <dbReference type="PIRSR" id="PIRSR000099-2"/>
    </source>
</evidence>
<feature type="binding site" evidence="9">
    <location>
        <position position="229"/>
    </location>
    <ligand>
        <name>substrate</name>
    </ligand>
</feature>
<dbReference type="GO" id="GO:0004399">
    <property type="term" value="F:histidinol dehydrogenase activity"/>
    <property type="evidence" value="ECO:0007669"/>
    <property type="project" value="UniProtKB-EC"/>
</dbReference>
<dbReference type="EC" id="1.1.1.23" evidence="12"/>
<dbReference type="GO" id="GO:0000105">
    <property type="term" value="P:L-histidine biosynthetic process"/>
    <property type="evidence" value="ECO:0007669"/>
    <property type="project" value="UniProtKB-KW"/>
</dbReference>
<keyword evidence="5" id="KW-0368">Histidine biosynthesis</keyword>
<keyword evidence="5" id="KW-0028">Amino-acid biosynthesis</keyword>
<dbReference type="GO" id="GO:0005829">
    <property type="term" value="C:cytosol"/>
    <property type="evidence" value="ECO:0007669"/>
    <property type="project" value="TreeGrafter"/>
</dbReference>
<dbReference type="PRINTS" id="PR00083">
    <property type="entry name" value="HOLDHDRGNASE"/>
</dbReference>
<feature type="binding site" evidence="9">
    <location>
        <position position="254"/>
    </location>
    <ligand>
        <name>substrate</name>
    </ligand>
</feature>
<dbReference type="FunFam" id="3.40.50.1980:FF:000026">
    <property type="entry name" value="Histidinol dehydrogenase"/>
    <property type="match status" value="1"/>
</dbReference>
<evidence type="ECO:0000313" key="12">
    <source>
        <dbReference type="EMBL" id="VVE22027.1"/>
    </source>
</evidence>
<evidence type="ECO:0000256" key="2">
    <source>
        <dbReference type="ARBA" id="ARBA00022723"/>
    </source>
</evidence>
<feature type="active site" description="Proton acceptor" evidence="7">
    <location>
        <position position="320"/>
    </location>
</feature>
<feature type="binding site" evidence="8">
    <location>
        <position position="122"/>
    </location>
    <ligand>
        <name>NAD(+)</name>
        <dbReference type="ChEBI" id="CHEBI:57540"/>
    </ligand>
</feature>
<dbReference type="RefSeq" id="WP_150669869.1">
    <property type="nucleotide sequence ID" value="NZ_CABPSB010000011.1"/>
</dbReference>
<evidence type="ECO:0000256" key="7">
    <source>
        <dbReference type="PIRSR" id="PIRSR000099-1"/>
    </source>
</evidence>
<evidence type="ECO:0000256" key="11">
    <source>
        <dbReference type="RuleBase" id="RU004175"/>
    </source>
</evidence>
<dbReference type="CDD" id="cd06572">
    <property type="entry name" value="Histidinol_dh"/>
    <property type="match status" value="1"/>
</dbReference>
<comment type="cofactor">
    <cofactor evidence="10">
        <name>Zn(2+)</name>
        <dbReference type="ChEBI" id="CHEBI:29105"/>
    </cofactor>
    <text evidence="10">Binds 1 zinc ion per subunit.</text>
</comment>
<dbReference type="PIRSF" id="PIRSF000099">
    <property type="entry name" value="Histidinol_dh"/>
    <property type="match status" value="1"/>
</dbReference>
<gene>
    <name evidence="12" type="ORF">PAN31108_03180</name>
</gene>
<keyword evidence="4 6" id="KW-0560">Oxidoreductase</keyword>